<evidence type="ECO:0000256" key="7">
    <source>
        <dbReference type="SAM" id="SignalP"/>
    </source>
</evidence>
<keyword evidence="7" id="KW-0732">Signal</keyword>
<dbReference type="Pfam" id="PF14346">
    <property type="entry name" value="DUF4398"/>
    <property type="match status" value="1"/>
</dbReference>
<dbReference type="PANTHER" id="PTHR30329">
    <property type="entry name" value="STATOR ELEMENT OF FLAGELLAR MOTOR COMPLEX"/>
    <property type="match status" value="1"/>
</dbReference>
<feature type="chain" id="PRO_5045992720" evidence="7">
    <location>
        <begin position="19"/>
        <end position="253"/>
    </location>
</feature>
<dbReference type="SUPFAM" id="SSF103088">
    <property type="entry name" value="OmpA-like"/>
    <property type="match status" value="1"/>
</dbReference>
<gene>
    <name evidence="9" type="ORF">J2851_005478</name>
</gene>
<dbReference type="EMBL" id="JAGINP010000023">
    <property type="protein sequence ID" value="MBP2295667.1"/>
    <property type="molecule type" value="Genomic_DNA"/>
</dbReference>
<feature type="signal peptide" evidence="7">
    <location>
        <begin position="1"/>
        <end position="18"/>
    </location>
</feature>
<keyword evidence="3" id="KW-0998">Cell outer membrane</keyword>
<dbReference type="PROSITE" id="PS51257">
    <property type="entry name" value="PROKAR_LIPOPROTEIN"/>
    <property type="match status" value="1"/>
</dbReference>
<dbReference type="InterPro" id="IPR050330">
    <property type="entry name" value="Bact_OuterMem_StrucFunc"/>
</dbReference>
<dbReference type="PRINTS" id="PR01021">
    <property type="entry name" value="OMPADOMAIN"/>
</dbReference>
<evidence type="ECO:0000313" key="9">
    <source>
        <dbReference type="EMBL" id="MBP2295667.1"/>
    </source>
</evidence>
<evidence type="ECO:0000259" key="8">
    <source>
        <dbReference type="PROSITE" id="PS51123"/>
    </source>
</evidence>
<dbReference type="InterPro" id="IPR006664">
    <property type="entry name" value="OMP_bac"/>
</dbReference>
<feature type="region of interest" description="Disordered" evidence="6">
    <location>
        <begin position="218"/>
        <end position="253"/>
    </location>
</feature>
<reference evidence="9 10" key="1">
    <citation type="submission" date="2021-03" db="EMBL/GenBank/DDBJ databases">
        <title>Genomic Encyclopedia of Type Strains, Phase III (KMG-III): the genomes of soil and plant-associated and newly described type strains.</title>
        <authorList>
            <person name="Whitman W."/>
        </authorList>
    </citation>
    <scope>NUCLEOTIDE SEQUENCE [LARGE SCALE GENOMIC DNA]</scope>
    <source>
        <strain evidence="9 10">IMMIB AFH-6</strain>
    </source>
</reference>
<keyword evidence="2 4" id="KW-0472">Membrane</keyword>
<dbReference type="InterPro" id="IPR025511">
    <property type="entry name" value="DUF4398"/>
</dbReference>
<dbReference type="PROSITE" id="PS51123">
    <property type="entry name" value="OMPA_2"/>
    <property type="match status" value="1"/>
</dbReference>
<dbReference type="RefSeq" id="WP_209770230.1">
    <property type="nucleotide sequence ID" value="NZ_JAGINP010000023.1"/>
</dbReference>
<comment type="caution">
    <text evidence="9">The sequence shown here is derived from an EMBL/GenBank/DDBJ whole genome shotgun (WGS) entry which is preliminary data.</text>
</comment>
<proteinExistence type="predicted"/>
<feature type="coiled-coil region" evidence="5">
    <location>
        <begin position="46"/>
        <end position="73"/>
    </location>
</feature>
<dbReference type="InterPro" id="IPR006665">
    <property type="entry name" value="OmpA-like"/>
</dbReference>
<keyword evidence="5" id="KW-0175">Coiled coil</keyword>
<dbReference type="Pfam" id="PF00691">
    <property type="entry name" value="OmpA"/>
    <property type="match status" value="1"/>
</dbReference>
<feature type="compositionally biased region" description="Polar residues" evidence="6">
    <location>
        <begin position="223"/>
        <end position="233"/>
    </location>
</feature>
<evidence type="ECO:0000256" key="2">
    <source>
        <dbReference type="ARBA" id="ARBA00023136"/>
    </source>
</evidence>
<evidence type="ECO:0000256" key="1">
    <source>
        <dbReference type="ARBA" id="ARBA00004442"/>
    </source>
</evidence>
<sequence length="253" mass="26909">MKKSLGAVSLGALAVALAACSTPAESPSLVQARQTYQSAAATPQVASNATLELRRAEESLRRAEAARNDGNAAEMDHQAYLASRQIQIAQDVAALKGAQNVVANADTYRLQSRNAELEQQLRDLQAQRTERGIVMSLGDVLFSTGSANLTSGAQTRIDRLAQFLQQYPDRTLQIEGYTDSTGSSSTNLRLSEARAMAVRDALTARGVNPGRIVAQGMGEAQPVASNSTDAGRQQNRRVEVVISDPGSVAQSRP</sequence>
<keyword evidence="10" id="KW-1185">Reference proteome</keyword>
<evidence type="ECO:0000256" key="3">
    <source>
        <dbReference type="ARBA" id="ARBA00023237"/>
    </source>
</evidence>
<comment type="subcellular location">
    <subcellularLocation>
        <location evidence="1">Cell outer membrane</location>
    </subcellularLocation>
</comment>
<evidence type="ECO:0000256" key="6">
    <source>
        <dbReference type="SAM" id="MobiDB-lite"/>
    </source>
</evidence>
<accession>A0ABS4SSX2</accession>
<organism evidence="9 10">
    <name type="scientific">Azospirillum rugosum</name>
    <dbReference type="NCBI Taxonomy" id="416170"/>
    <lineage>
        <taxon>Bacteria</taxon>
        <taxon>Pseudomonadati</taxon>
        <taxon>Pseudomonadota</taxon>
        <taxon>Alphaproteobacteria</taxon>
        <taxon>Rhodospirillales</taxon>
        <taxon>Azospirillaceae</taxon>
        <taxon>Azospirillum</taxon>
    </lineage>
</organism>
<evidence type="ECO:0000256" key="4">
    <source>
        <dbReference type="PROSITE-ProRule" id="PRU00473"/>
    </source>
</evidence>
<dbReference type="Proteomes" id="UP000781958">
    <property type="component" value="Unassembled WGS sequence"/>
</dbReference>
<dbReference type="InterPro" id="IPR036737">
    <property type="entry name" value="OmpA-like_sf"/>
</dbReference>
<protein>
    <submittedName>
        <fullName evidence="9">Outer membrane protein OmpA-like peptidoglycan-associated protein</fullName>
    </submittedName>
</protein>
<dbReference type="Gene3D" id="3.30.1330.60">
    <property type="entry name" value="OmpA-like domain"/>
    <property type="match status" value="1"/>
</dbReference>
<dbReference type="PANTHER" id="PTHR30329:SF21">
    <property type="entry name" value="LIPOPROTEIN YIAD-RELATED"/>
    <property type="match status" value="1"/>
</dbReference>
<name>A0ABS4SSX2_9PROT</name>
<feature type="domain" description="OmpA-like" evidence="8">
    <location>
        <begin position="129"/>
        <end position="246"/>
    </location>
</feature>
<evidence type="ECO:0000256" key="5">
    <source>
        <dbReference type="SAM" id="Coils"/>
    </source>
</evidence>
<dbReference type="PRINTS" id="PR01023">
    <property type="entry name" value="NAFLGMOTY"/>
</dbReference>
<evidence type="ECO:0000313" key="10">
    <source>
        <dbReference type="Proteomes" id="UP000781958"/>
    </source>
</evidence>
<dbReference type="CDD" id="cd07185">
    <property type="entry name" value="OmpA_C-like"/>
    <property type="match status" value="1"/>
</dbReference>